<dbReference type="GO" id="GO:0004674">
    <property type="term" value="F:protein serine/threonine kinase activity"/>
    <property type="evidence" value="ECO:0007669"/>
    <property type="project" value="UniProtKB-EC"/>
</dbReference>
<dbReference type="PANTHER" id="PTHR23150">
    <property type="entry name" value="SULFATASE MODIFYING FACTOR 1, 2"/>
    <property type="match status" value="1"/>
</dbReference>
<dbReference type="InterPro" id="IPR005532">
    <property type="entry name" value="SUMF_dom"/>
</dbReference>
<dbReference type="PANTHER" id="PTHR23150:SF19">
    <property type="entry name" value="FORMYLGLYCINE-GENERATING ENZYME"/>
    <property type="match status" value="1"/>
</dbReference>
<dbReference type="GO" id="GO:0120147">
    <property type="term" value="F:formylglycine-generating oxidase activity"/>
    <property type="evidence" value="ECO:0007669"/>
    <property type="project" value="TreeGrafter"/>
</dbReference>
<gene>
    <name evidence="2" type="primary">pkn1_2</name>
    <name evidence="2" type="ORF">Pan181_26910</name>
</gene>
<dbReference type="InterPro" id="IPR016187">
    <property type="entry name" value="CTDL_fold"/>
</dbReference>
<feature type="domain" description="Sulfatase-modifying factor enzyme-like" evidence="1">
    <location>
        <begin position="74"/>
        <end position="338"/>
    </location>
</feature>
<keyword evidence="3" id="KW-1185">Reference proteome</keyword>
<dbReference type="Proteomes" id="UP000315750">
    <property type="component" value="Chromosome"/>
</dbReference>
<protein>
    <submittedName>
        <fullName evidence="2">Serine/threonine-protein kinase pkn1</fullName>
        <ecNumber evidence="2">2.7.11.1</ecNumber>
    </submittedName>
</protein>
<evidence type="ECO:0000259" key="1">
    <source>
        <dbReference type="Pfam" id="PF03781"/>
    </source>
</evidence>
<dbReference type="Pfam" id="PF03781">
    <property type="entry name" value="FGE-sulfatase"/>
    <property type="match status" value="1"/>
</dbReference>
<dbReference type="EMBL" id="CP036278">
    <property type="protein sequence ID" value="QDU56482.1"/>
    <property type="molecule type" value="Genomic_DNA"/>
</dbReference>
<sequence>MFLHDELHYPHIEVAMRYALALLAIVSIATPSMADDLPRGIVADQPAEGPFVKVDEGYMVPYAEKIVGTDIEIEMVPVPGGEFTFGSSADEEDRGDLELEAVRVSLPPYWVAKHELTWKAYWEYMQLNDVFAELEILKSKLASTDPAEAEAAKAAVAKLPALAKAVGAKVSDLDGITAPTPLYDPSTTYEFGEDPDMPATTMTPYAAKQFTKWLSRTTGAQYRLPTEAEWEFAARGGSESNEVESLDDVAWYDDTADWEPHVVGEKQANEYGLHDMIGNVAEWVIDEYDEDLERPDKPVLSWEEAIRWAETNDSRVCRGGLYDSVAEDCRVTSRFYSEELNWKANDPCAPLSPWWYTDYPANGVGIRLVRSYQPLSTELIQRFWEPESENMSTDVASRLAIRRGKLGPASKELPQVQAELKDPAVRTIIDGK</sequence>
<dbReference type="OrthoDB" id="9812426at2"/>
<keyword evidence="2" id="KW-0808">Transferase</keyword>
<dbReference type="SUPFAM" id="SSF56436">
    <property type="entry name" value="C-type lectin-like"/>
    <property type="match status" value="1"/>
</dbReference>
<evidence type="ECO:0000313" key="2">
    <source>
        <dbReference type="EMBL" id="QDU56482.1"/>
    </source>
</evidence>
<keyword evidence="2" id="KW-0418">Kinase</keyword>
<dbReference type="KEGG" id="amuc:Pan181_26910"/>
<proteinExistence type="predicted"/>
<accession>A0A518AP39</accession>
<dbReference type="EC" id="2.7.11.1" evidence="2"/>
<dbReference type="InterPro" id="IPR051043">
    <property type="entry name" value="Sulfatase_Mod_Factor_Kinase"/>
</dbReference>
<name>A0A518AP39_9BACT</name>
<evidence type="ECO:0000313" key="3">
    <source>
        <dbReference type="Proteomes" id="UP000315750"/>
    </source>
</evidence>
<reference evidence="2 3" key="1">
    <citation type="submission" date="2019-02" db="EMBL/GenBank/DDBJ databases">
        <title>Deep-cultivation of Planctomycetes and their phenomic and genomic characterization uncovers novel biology.</title>
        <authorList>
            <person name="Wiegand S."/>
            <person name="Jogler M."/>
            <person name="Boedeker C."/>
            <person name="Pinto D."/>
            <person name="Vollmers J."/>
            <person name="Rivas-Marin E."/>
            <person name="Kohn T."/>
            <person name="Peeters S.H."/>
            <person name="Heuer A."/>
            <person name="Rast P."/>
            <person name="Oberbeckmann S."/>
            <person name="Bunk B."/>
            <person name="Jeske O."/>
            <person name="Meyerdierks A."/>
            <person name="Storesund J.E."/>
            <person name="Kallscheuer N."/>
            <person name="Luecker S."/>
            <person name="Lage O.M."/>
            <person name="Pohl T."/>
            <person name="Merkel B.J."/>
            <person name="Hornburger P."/>
            <person name="Mueller R.-W."/>
            <person name="Bruemmer F."/>
            <person name="Labrenz M."/>
            <person name="Spormann A.M."/>
            <person name="Op den Camp H."/>
            <person name="Overmann J."/>
            <person name="Amann R."/>
            <person name="Jetten M.S.M."/>
            <person name="Mascher T."/>
            <person name="Medema M.H."/>
            <person name="Devos D.P."/>
            <person name="Kaster A.-K."/>
            <person name="Ovreas L."/>
            <person name="Rohde M."/>
            <person name="Galperin M.Y."/>
            <person name="Jogler C."/>
        </authorList>
    </citation>
    <scope>NUCLEOTIDE SEQUENCE [LARGE SCALE GENOMIC DNA]</scope>
    <source>
        <strain evidence="2 3">Pan181</strain>
    </source>
</reference>
<dbReference type="InterPro" id="IPR042095">
    <property type="entry name" value="SUMF_sf"/>
</dbReference>
<organism evidence="2 3">
    <name type="scientific">Aeoliella mucimassa</name>
    <dbReference type="NCBI Taxonomy" id="2527972"/>
    <lineage>
        <taxon>Bacteria</taxon>
        <taxon>Pseudomonadati</taxon>
        <taxon>Planctomycetota</taxon>
        <taxon>Planctomycetia</taxon>
        <taxon>Pirellulales</taxon>
        <taxon>Lacipirellulaceae</taxon>
        <taxon>Aeoliella</taxon>
    </lineage>
</organism>
<dbReference type="AlphaFoldDB" id="A0A518AP39"/>
<dbReference type="Gene3D" id="3.90.1580.10">
    <property type="entry name" value="paralog of FGE (formylglycine-generating enzyme)"/>
    <property type="match status" value="1"/>
</dbReference>